<dbReference type="EMBL" id="FOIR01000002">
    <property type="protein sequence ID" value="SEW23577.1"/>
    <property type="molecule type" value="Genomic_DNA"/>
</dbReference>
<dbReference type="AlphaFoldDB" id="A0A1I0Q981"/>
<keyword evidence="3" id="KW-1185">Reference proteome</keyword>
<dbReference type="GeneID" id="99986839"/>
<gene>
    <name evidence="2" type="ORF">SAMN05216290_2131</name>
</gene>
<dbReference type="STRING" id="1267423.SAMN05216290_2131"/>
<dbReference type="Pfam" id="PF18925">
    <property type="entry name" value="DUF5675"/>
    <property type="match status" value="1"/>
</dbReference>
<protein>
    <recommendedName>
        <fullName evidence="1">DUF5675 domain-containing protein</fullName>
    </recommendedName>
</protein>
<evidence type="ECO:0000313" key="2">
    <source>
        <dbReference type="EMBL" id="SEW23577.1"/>
    </source>
</evidence>
<dbReference type="Proteomes" id="UP000199437">
    <property type="component" value="Unassembled WGS sequence"/>
</dbReference>
<dbReference type="InterPro" id="IPR043732">
    <property type="entry name" value="DUF5675"/>
</dbReference>
<sequence length="160" mass="18331">MTNKSPVLIEVKRNFIHKPSKTVLGDICVNGVAKHSSVENLDCLLPEGVYSLNWNKNNTPLTVRYQDKFNWFRQHLVFDNGADVYPDRGIYFHIANYSHDLKGCIGVGEYKSWDIRLNQPMVANSTKSFRMFYVFIDDLLEMSSPILVKITSVPDTPSML</sequence>
<accession>A0A1I0Q981</accession>
<dbReference type="OrthoDB" id="1036575at2"/>
<reference evidence="3" key="1">
    <citation type="submission" date="2016-10" db="EMBL/GenBank/DDBJ databases">
        <authorList>
            <person name="Varghese N."/>
            <person name="Submissions S."/>
        </authorList>
    </citation>
    <scope>NUCLEOTIDE SEQUENCE [LARGE SCALE GENOMIC DNA]</scope>
    <source>
        <strain evidence="3">CGMCC 1.12402</strain>
    </source>
</reference>
<proteinExistence type="predicted"/>
<evidence type="ECO:0000259" key="1">
    <source>
        <dbReference type="Pfam" id="PF18925"/>
    </source>
</evidence>
<feature type="domain" description="DUF5675" evidence="1">
    <location>
        <begin position="44"/>
        <end position="136"/>
    </location>
</feature>
<evidence type="ECO:0000313" key="3">
    <source>
        <dbReference type="Proteomes" id="UP000199437"/>
    </source>
</evidence>
<organism evidence="2 3">
    <name type="scientific">Roseivirga pacifica</name>
    <dbReference type="NCBI Taxonomy" id="1267423"/>
    <lineage>
        <taxon>Bacteria</taxon>
        <taxon>Pseudomonadati</taxon>
        <taxon>Bacteroidota</taxon>
        <taxon>Cytophagia</taxon>
        <taxon>Cytophagales</taxon>
        <taxon>Roseivirgaceae</taxon>
        <taxon>Roseivirga</taxon>
    </lineage>
</organism>
<name>A0A1I0Q981_9BACT</name>
<dbReference type="RefSeq" id="WP_090258564.1">
    <property type="nucleotide sequence ID" value="NZ_FOIR01000002.1"/>
</dbReference>